<dbReference type="RefSeq" id="WP_187571098.1">
    <property type="nucleotide sequence ID" value="NZ_CP060711.1"/>
</dbReference>
<keyword evidence="3" id="KW-1185">Reference proteome</keyword>
<sequence length="174" mass="18370">MNTKTTLAVCCLLMAAGAPGAARAGNADASVGKKLDALGLKYEVDADGDYKLLFDVENGRSQIVWVRSPVETLGNMRIREVLSIAGKSPKPRNDEEVASAAVVATAALLDASKKKLGGWVLKGTDDTQAFYYVAQIPADASGDDLKSVVVSVAKSTDGFEQLLETINGSEKDKY</sequence>
<dbReference type="KEGG" id="tbv:H9L17_04135"/>
<evidence type="ECO:0000313" key="2">
    <source>
        <dbReference type="EMBL" id="QNN47351.1"/>
    </source>
</evidence>
<name>A0A7G9QVH6_9GAMM</name>
<protein>
    <recommendedName>
        <fullName evidence="4">PepSY domain-containing protein</fullName>
    </recommendedName>
</protein>
<accession>A0A7G9QVH6</accession>
<feature type="signal peptide" evidence="1">
    <location>
        <begin position="1"/>
        <end position="24"/>
    </location>
</feature>
<evidence type="ECO:0008006" key="4">
    <source>
        <dbReference type="Google" id="ProtNLM"/>
    </source>
</evidence>
<organism evidence="2 3">
    <name type="scientific">Thermomonas brevis</name>
    <dbReference type="NCBI Taxonomy" id="215691"/>
    <lineage>
        <taxon>Bacteria</taxon>
        <taxon>Pseudomonadati</taxon>
        <taxon>Pseudomonadota</taxon>
        <taxon>Gammaproteobacteria</taxon>
        <taxon>Lysobacterales</taxon>
        <taxon>Lysobacteraceae</taxon>
        <taxon>Thermomonas</taxon>
    </lineage>
</organism>
<reference evidence="2 3" key="1">
    <citation type="submission" date="2020-08" db="EMBL/GenBank/DDBJ databases">
        <title>Genome sequence of Thermomonas brevis KACC 16975T.</title>
        <authorList>
            <person name="Hyun D.-W."/>
            <person name="Bae J.-W."/>
        </authorList>
    </citation>
    <scope>NUCLEOTIDE SEQUENCE [LARGE SCALE GENOMIC DNA]</scope>
    <source>
        <strain evidence="2 3">KACC 16975</strain>
    </source>
</reference>
<evidence type="ECO:0000313" key="3">
    <source>
        <dbReference type="Proteomes" id="UP000515977"/>
    </source>
</evidence>
<proteinExistence type="predicted"/>
<dbReference type="EMBL" id="CP060711">
    <property type="protein sequence ID" value="QNN47351.1"/>
    <property type="molecule type" value="Genomic_DNA"/>
</dbReference>
<keyword evidence="1" id="KW-0732">Signal</keyword>
<evidence type="ECO:0000256" key="1">
    <source>
        <dbReference type="SAM" id="SignalP"/>
    </source>
</evidence>
<dbReference type="Proteomes" id="UP000515977">
    <property type="component" value="Chromosome"/>
</dbReference>
<gene>
    <name evidence="2" type="ORF">H9L17_04135</name>
</gene>
<dbReference type="AlphaFoldDB" id="A0A7G9QVH6"/>
<feature type="chain" id="PRO_5028820943" description="PepSY domain-containing protein" evidence="1">
    <location>
        <begin position="25"/>
        <end position="174"/>
    </location>
</feature>